<comment type="caution">
    <text evidence="2">The sequence shown here is derived from an EMBL/GenBank/DDBJ whole genome shotgun (WGS) entry which is preliminary data.</text>
</comment>
<evidence type="ECO:0000256" key="1">
    <source>
        <dbReference type="SAM" id="MobiDB-lite"/>
    </source>
</evidence>
<gene>
    <name evidence="2" type="ORF">L596_000909</name>
</gene>
<evidence type="ECO:0000313" key="3">
    <source>
        <dbReference type="Proteomes" id="UP000298663"/>
    </source>
</evidence>
<dbReference type="EMBL" id="AZBU02000001">
    <property type="protein sequence ID" value="TMS33135.1"/>
    <property type="molecule type" value="Genomic_DNA"/>
</dbReference>
<feature type="region of interest" description="Disordered" evidence="1">
    <location>
        <begin position="34"/>
        <end position="96"/>
    </location>
</feature>
<reference evidence="2 3" key="2">
    <citation type="journal article" date="2019" name="G3 (Bethesda)">
        <title>Hybrid Assembly of the Genome of the Entomopathogenic Nematode Steinernema carpocapsae Identifies the X-Chromosome.</title>
        <authorList>
            <person name="Serra L."/>
            <person name="Macchietto M."/>
            <person name="Macias-Munoz A."/>
            <person name="McGill C.J."/>
            <person name="Rodriguez I.M."/>
            <person name="Rodriguez B."/>
            <person name="Murad R."/>
            <person name="Mortazavi A."/>
        </authorList>
    </citation>
    <scope>NUCLEOTIDE SEQUENCE [LARGE SCALE GENOMIC DNA]</scope>
    <source>
        <strain evidence="2 3">ALL</strain>
    </source>
</reference>
<feature type="compositionally biased region" description="Basic and acidic residues" evidence="1">
    <location>
        <begin position="49"/>
        <end position="67"/>
    </location>
</feature>
<reference evidence="2 3" key="1">
    <citation type="journal article" date="2015" name="Genome Biol.">
        <title>Comparative genomics of Steinernema reveals deeply conserved gene regulatory networks.</title>
        <authorList>
            <person name="Dillman A.R."/>
            <person name="Macchietto M."/>
            <person name="Porter C.F."/>
            <person name="Rogers A."/>
            <person name="Williams B."/>
            <person name="Antoshechkin I."/>
            <person name="Lee M.M."/>
            <person name="Goodwin Z."/>
            <person name="Lu X."/>
            <person name="Lewis E.E."/>
            <person name="Goodrich-Blair H."/>
            <person name="Stock S.P."/>
            <person name="Adams B.J."/>
            <person name="Sternberg P.W."/>
            <person name="Mortazavi A."/>
        </authorList>
    </citation>
    <scope>NUCLEOTIDE SEQUENCE [LARGE SCALE GENOMIC DNA]</scope>
    <source>
        <strain evidence="2 3">ALL</strain>
    </source>
</reference>
<dbReference type="Proteomes" id="UP000298663">
    <property type="component" value="Chromosome X"/>
</dbReference>
<keyword evidence="3" id="KW-1185">Reference proteome</keyword>
<organism evidence="2 3">
    <name type="scientific">Steinernema carpocapsae</name>
    <name type="common">Entomopathogenic nematode</name>
    <dbReference type="NCBI Taxonomy" id="34508"/>
    <lineage>
        <taxon>Eukaryota</taxon>
        <taxon>Metazoa</taxon>
        <taxon>Ecdysozoa</taxon>
        <taxon>Nematoda</taxon>
        <taxon>Chromadorea</taxon>
        <taxon>Rhabditida</taxon>
        <taxon>Tylenchina</taxon>
        <taxon>Panagrolaimomorpha</taxon>
        <taxon>Strongyloidoidea</taxon>
        <taxon>Steinernematidae</taxon>
        <taxon>Steinernema</taxon>
    </lineage>
</organism>
<sequence length="368" mass="40806">MDAANFNALLSMIAEKEKELSVLKVMAAYFKEKMPDSAKTGDVDSTSKISDDIKNAHKNGDKPKENIDCLNNSETDTDDKKKGGKEEAKENDGNIANKDCMKRIETHGVVEPKENFTQLTENSLPKESEDLPKEFETAANDAPKNVHGSEGIVIPHQTHGNVHILKKESDYEQASLVVNNSPPANIEPVKPENSKGSGIVQKDILKNQDESKGIEITDQDRGVHNLKKEGDNEKTFSMTTNASHNKMKAVKSENLLESGFVENNATESKTTEIADVVGNVEEQTEKDYLAQRKNFESVECTIRLQETKKVQSESDGSVESNCEVIELEEQDYCDAEQSESYYSEEDNEVTESDAQMKCAIGNFASNEL</sequence>
<proteinExistence type="predicted"/>
<evidence type="ECO:0000313" key="2">
    <source>
        <dbReference type="EMBL" id="TMS33135.1"/>
    </source>
</evidence>
<feature type="compositionally biased region" description="Basic and acidic residues" evidence="1">
    <location>
        <begin position="78"/>
        <end position="92"/>
    </location>
</feature>
<accession>A0A4U8ULT3</accession>
<protein>
    <submittedName>
        <fullName evidence="2">Uncharacterized protein</fullName>
    </submittedName>
</protein>
<dbReference type="EMBL" id="CM016762">
    <property type="protein sequence ID" value="TMS33135.1"/>
    <property type="molecule type" value="Genomic_DNA"/>
</dbReference>
<name>A0A4U8ULT3_STECR</name>
<dbReference type="AlphaFoldDB" id="A0A4U8ULT3"/>